<evidence type="ECO:0000313" key="3">
    <source>
        <dbReference type="Proteomes" id="UP000887013"/>
    </source>
</evidence>
<name>A0A8X6R1U3_NEPPI</name>
<protein>
    <submittedName>
        <fullName evidence="2">Uncharacterized protein</fullName>
    </submittedName>
</protein>
<gene>
    <name evidence="2" type="ORF">NPIL_243181</name>
</gene>
<keyword evidence="3" id="KW-1185">Reference proteome</keyword>
<comment type="caution">
    <text evidence="2">The sequence shown here is derived from an EMBL/GenBank/DDBJ whole genome shotgun (WGS) entry which is preliminary data.</text>
</comment>
<feature type="region of interest" description="Disordered" evidence="1">
    <location>
        <begin position="40"/>
        <end position="72"/>
    </location>
</feature>
<dbReference type="AlphaFoldDB" id="A0A8X6R1U3"/>
<evidence type="ECO:0000256" key="1">
    <source>
        <dbReference type="SAM" id="MobiDB-lite"/>
    </source>
</evidence>
<evidence type="ECO:0000313" key="2">
    <source>
        <dbReference type="EMBL" id="GFU63052.1"/>
    </source>
</evidence>
<dbReference type="EMBL" id="BMAW01041309">
    <property type="protein sequence ID" value="GFU63052.1"/>
    <property type="molecule type" value="Genomic_DNA"/>
</dbReference>
<reference evidence="2" key="1">
    <citation type="submission" date="2020-08" db="EMBL/GenBank/DDBJ databases">
        <title>Multicomponent nature underlies the extraordinary mechanical properties of spider dragline silk.</title>
        <authorList>
            <person name="Kono N."/>
            <person name="Nakamura H."/>
            <person name="Mori M."/>
            <person name="Yoshida Y."/>
            <person name="Ohtoshi R."/>
            <person name="Malay A.D."/>
            <person name="Moran D.A.P."/>
            <person name="Tomita M."/>
            <person name="Numata K."/>
            <person name="Arakawa K."/>
        </authorList>
    </citation>
    <scope>NUCLEOTIDE SEQUENCE</scope>
</reference>
<proteinExistence type="predicted"/>
<sequence length="79" mass="9057">MAFREFSSPKRRRQSRLVGRKQVIITGMLLNRWEQVCVKQSPRTEKGGNNPDGTHKSIMGTENGMDHFGPANDFERLIL</sequence>
<organism evidence="2 3">
    <name type="scientific">Nephila pilipes</name>
    <name type="common">Giant wood spider</name>
    <name type="synonym">Nephila maculata</name>
    <dbReference type="NCBI Taxonomy" id="299642"/>
    <lineage>
        <taxon>Eukaryota</taxon>
        <taxon>Metazoa</taxon>
        <taxon>Ecdysozoa</taxon>
        <taxon>Arthropoda</taxon>
        <taxon>Chelicerata</taxon>
        <taxon>Arachnida</taxon>
        <taxon>Araneae</taxon>
        <taxon>Araneomorphae</taxon>
        <taxon>Entelegynae</taxon>
        <taxon>Araneoidea</taxon>
        <taxon>Nephilidae</taxon>
        <taxon>Nephila</taxon>
    </lineage>
</organism>
<dbReference type="Proteomes" id="UP000887013">
    <property type="component" value="Unassembled WGS sequence"/>
</dbReference>
<accession>A0A8X6R1U3</accession>